<keyword evidence="8" id="KW-0325">Glycoprotein</keyword>
<evidence type="ECO:0000256" key="4">
    <source>
        <dbReference type="ARBA" id="ARBA00022729"/>
    </source>
</evidence>
<dbReference type="GO" id="GO:0008843">
    <property type="term" value="F:endochitinase activity"/>
    <property type="evidence" value="ECO:0007669"/>
    <property type="project" value="UniProtKB-EC"/>
</dbReference>
<dbReference type="eggNOG" id="ENOG502SA2C">
    <property type="taxonomic scope" value="Eukaryota"/>
</dbReference>
<name>C3YC68_BRAFL</name>
<feature type="compositionally biased region" description="Low complexity" evidence="9">
    <location>
        <begin position="69"/>
        <end position="174"/>
    </location>
</feature>
<evidence type="ECO:0000256" key="10">
    <source>
        <dbReference type="SAM" id="SignalP"/>
    </source>
</evidence>
<dbReference type="PANTHER" id="PTHR23301">
    <property type="entry name" value="CHITIN BINDING PERITROPHIN-A"/>
    <property type="match status" value="1"/>
</dbReference>
<dbReference type="PANTHER" id="PTHR23301:SF0">
    <property type="entry name" value="CHITIN-BINDING TYPE-2 DOMAIN-CONTAINING PROTEIN-RELATED"/>
    <property type="match status" value="1"/>
</dbReference>
<accession>C3YC68</accession>
<dbReference type="PROSITE" id="PS50940">
    <property type="entry name" value="CHIT_BIND_II"/>
    <property type="match status" value="2"/>
</dbReference>
<keyword evidence="5" id="KW-0677">Repeat</keyword>
<evidence type="ECO:0000256" key="6">
    <source>
        <dbReference type="ARBA" id="ARBA00023024"/>
    </source>
</evidence>
<dbReference type="InterPro" id="IPR002557">
    <property type="entry name" value="Chitin-bd_dom"/>
</dbReference>
<dbReference type="EC" id="3.2.1.14" evidence="2"/>
<evidence type="ECO:0000256" key="1">
    <source>
        <dbReference type="ARBA" id="ARBA00000822"/>
    </source>
</evidence>
<evidence type="ECO:0000313" key="12">
    <source>
        <dbReference type="EMBL" id="EEN62100.1"/>
    </source>
</evidence>
<dbReference type="InParanoid" id="C3YC68"/>
<protein>
    <recommendedName>
        <fullName evidence="2">chitinase</fullName>
        <ecNumber evidence="2">3.2.1.14</ecNumber>
    </recommendedName>
</protein>
<comment type="catalytic activity">
    <reaction evidence="1">
        <text>Random endo-hydrolysis of N-acetyl-beta-D-glucosaminide (1-&gt;4)-beta-linkages in chitin and chitodextrins.</text>
        <dbReference type="EC" id="3.2.1.14"/>
    </reaction>
</comment>
<keyword evidence="7" id="KW-1015">Disulfide bond</keyword>
<evidence type="ECO:0000256" key="3">
    <source>
        <dbReference type="ARBA" id="ARBA00022669"/>
    </source>
</evidence>
<dbReference type="InterPro" id="IPR051940">
    <property type="entry name" value="Chitin_bind-dev_reg"/>
</dbReference>
<dbReference type="SMART" id="SM00494">
    <property type="entry name" value="ChtBD2"/>
    <property type="match status" value="2"/>
</dbReference>
<organism>
    <name type="scientific">Branchiostoma floridae</name>
    <name type="common">Florida lancelet</name>
    <name type="synonym">Amphioxus</name>
    <dbReference type="NCBI Taxonomy" id="7739"/>
    <lineage>
        <taxon>Eukaryota</taxon>
        <taxon>Metazoa</taxon>
        <taxon>Chordata</taxon>
        <taxon>Cephalochordata</taxon>
        <taxon>Leptocardii</taxon>
        <taxon>Amphioxiformes</taxon>
        <taxon>Branchiostomatidae</taxon>
        <taxon>Branchiostoma</taxon>
    </lineage>
</organism>
<dbReference type="EMBL" id="GG666500">
    <property type="protein sequence ID" value="EEN62100.1"/>
    <property type="molecule type" value="Genomic_DNA"/>
</dbReference>
<feature type="chain" id="PRO_5002935040" description="chitinase" evidence="10">
    <location>
        <begin position="20"/>
        <end position="512"/>
    </location>
</feature>
<evidence type="ECO:0000259" key="11">
    <source>
        <dbReference type="PROSITE" id="PS50940"/>
    </source>
</evidence>
<feature type="domain" description="Chitin-binding type-2" evidence="11">
    <location>
        <begin position="248"/>
        <end position="309"/>
    </location>
</feature>
<feature type="signal peptide" evidence="10">
    <location>
        <begin position="1"/>
        <end position="19"/>
    </location>
</feature>
<keyword evidence="6" id="KW-0119">Carbohydrate metabolism</keyword>
<dbReference type="FunFam" id="2.170.140.10:FF:000049">
    <property type="entry name" value="Uncharacterized protein"/>
    <property type="match status" value="2"/>
</dbReference>
<feature type="compositionally biased region" description="Low complexity" evidence="9">
    <location>
        <begin position="469"/>
        <end position="478"/>
    </location>
</feature>
<keyword evidence="6" id="KW-0146">Chitin degradation</keyword>
<dbReference type="SUPFAM" id="SSF57625">
    <property type="entry name" value="Invertebrate chitin-binding proteins"/>
    <property type="match status" value="2"/>
</dbReference>
<sequence>MKMYTTLVFLGFLVGTSFTMPVPESTLANNLDEQSTLYVVTEDADLDVDTTGPAITTVSTPRPRETEASAESTTASTPQATEAAVEPTTTSTPQATEAAAESTTASTPQATEAAVEPTTTSTPQATEASAESTTTSTPQATEAAVESTTASTSQSTEAAAESTTASTPQATEAAVESTTKSTPQATEAAVESTTASTPQATEASAESTTTSTPQATEAAVESTTTPAPQSTEPAAESTKIPETTSPKAFSCDGKDPDLYPDPEDCTKYYECVGGFADPFHRSCAPGGPVFDPKKKYCDWPENVALPCGVSADVPNAAEEDAVATFTCEGKAPGIHPDPENCDKFYQCVPGHPGPYQSDCPPGGLVFDAELQVCNWPWAVQAPCGKRALSPPPGRRERTDSDPPYGRKRSYTSPVPIDLERRHHHHHHYHHHHHRRRTNSEKEHKEKSTSEGSASPKPSSLAVKLHLPHLHLPSFLTPPSRRKHDGNKSEEQSAPGTKEEQTDEHSGSDDNEN</sequence>
<reference evidence="12" key="1">
    <citation type="journal article" date="2008" name="Nature">
        <title>The amphioxus genome and the evolution of the chordate karyotype.</title>
        <authorList>
            <consortium name="US DOE Joint Genome Institute (JGI-PGF)"/>
            <person name="Putnam N.H."/>
            <person name="Butts T."/>
            <person name="Ferrier D.E.K."/>
            <person name="Furlong R.F."/>
            <person name="Hellsten U."/>
            <person name="Kawashima T."/>
            <person name="Robinson-Rechavi M."/>
            <person name="Shoguchi E."/>
            <person name="Terry A."/>
            <person name="Yu J.-K."/>
            <person name="Benito-Gutierrez E.L."/>
            <person name="Dubchak I."/>
            <person name="Garcia-Fernandez J."/>
            <person name="Gibson-Brown J.J."/>
            <person name="Grigoriev I.V."/>
            <person name="Horton A.C."/>
            <person name="de Jong P.J."/>
            <person name="Jurka J."/>
            <person name="Kapitonov V.V."/>
            <person name="Kohara Y."/>
            <person name="Kuroki Y."/>
            <person name="Lindquist E."/>
            <person name="Lucas S."/>
            <person name="Osoegawa K."/>
            <person name="Pennacchio L.A."/>
            <person name="Salamov A.A."/>
            <person name="Satou Y."/>
            <person name="Sauka-Spengler T."/>
            <person name="Schmutz J."/>
            <person name="Shin-I T."/>
            <person name="Toyoda A."/>
            <person name="Bronner-Fraser M."/>
            <person name="Fujiyama A."/>
            <person name="Holland L.Z."/>
            <person name="Holland P.W.H."/>
            <person name="Satoh N."/>
            <person name="Rokhsar D.S."/>
        </authorList>
    </citation>
    <scope>NUCLEOTIDE SEQUENCE [LARGE SCALE GENOMIC DNA]</scope>
    <source>
        <strain evidence="12">S238N-H82</strain>
        <tissue evidence="12">Testes</tissue>
    </source>
</reference>
<evidence type="ECO:0000256" key="2">
    <source>
        <dbReference type="ARBA" id="ARBA00012729"/>
    </source>
</evidence>
<keyword evidence="3" id="KW-0147">Chitin-binding</keyword>
<feature type="compositionally biased region" description="Polar residues" evidence="9">
    <location>
        <begin position="221"/>
        <end position="232"/>
    </location>
</feature>
<dbReference type="Pfam" id="PF01607">
    <property type="entry name" value="CBM_14"/>
    <property type="match status" value="2"/>
</dbReference>
<dbReference type="GO" id="GO:0006032">
    <property type="term" value="P:chitin catabolic process"/>
    <property type="evidence" value="ECO:0007669"/>
    <property type="project" value="UniProtKB-KW"/>
</dbReference>
<dbReference type="InterPro" id="IPR036508">
    <property type="entry name" value="Chitin-bd_dom_sf"/>
</dbReference>
<dbReference type="STRING" id="7739.C3YC68"/>
<gene>
    <name evidence="12" type="ORF">BRAFLDRAFT_88000</name>
</gene>
<dbReference type="Gene3D" id="2.170.140.10">
    <property type="entry name" value="Chitin binding domain"/>
    <property type="match status" value="2"/>
</dbReference>
<keyword evidence="4 10" id="KW-0732">Signal</keyword>
<dbReference type="GO" id="GO:0008061">
    <property type="term" value="F:chitin binding"/>
    <property type="evidence" value="ECO:0007669"/>
    <property type="project" value="UniProtKB-KW"/>
</dbReference>
<feature type="region of interest" description="Disordered" evidence="9">
    <location>
        <begin position="384"/>
        <end position="411"/>
    </location>
</feature>
<feature type="region of interest" description="Disordered" evidence="9">
    <location>
        <begin position="49"/>
        <end position="255"/>
    </location>
</feature>
<evidence type="ECO:0000256" key="8">
    <source>
        <dbReference type="ARBA" id="ARBA00023180"/>
    </source>
</evidence>
<feature type="compositionally biased region" description="Low complexity" evidence="9">
    <location>
        <begin position="185"/>
        <end position="219"/>
    </location>
</feature>
<keyword evidence="6" id="KW-0624">Polysaccharide degradation</keyword>
<dbReference type="AlphaFoldDB" id="C3YC68"/>
<feature type="compositionally biased region" description="Basic and acidic residues" evidence="9">
    <location>
        <begin position="437"/>
        <end position="448"/>
    </location>
</feature>
<feature type="compositionally biased region" description="Basic residues" evidence="9">
    <location>
        <begin position="423"/>
        <end position="436"/>
    </location>
</feature>
<dbReference type="GO" id="GO:0005576">
    <property type="term" value="C:extracellular region"/>
    <property type="evidence" value="ECO:0007669"/>
    <property type="project" value="InterPro"/>
</dbReference>
<feature type="compositionally biased region" description="Basic and acidic residues" evidence="9">
    <location>
        <begin position="485"/>
        <end position="512"/>
    </location>
</feature>
<evidence type="ECO:0000256" key="7">
    <source>
        <dbReference type="ARBA" id="ARBA00023157"/>
    </source>
</evidence>
<feature type="domain" description="Chitin-binding type-2" evidence="11">
    <location>
        <begin position="324"/>
        <end position="385"/>
    </location>
</feature>
<proteinExistence type="predicted"/>
<evidence type="ECO:0000256" key="5">
    <source>
        <dbReference type="ARBA" id="ARBA00022737"/>
    </source>
</evidence>
<evidence type="ECO:0000256" key="9">
    <source>
        <dbReference type="SAM" id="MobiDB-lite"/>
    </source>
</evidence>
<feature type="region of interest" description="Disordered" evidence="9">
    <location>
        <begin position="423"/>
        <end position="512"/>
    </location>
</feature>